<comment type="caution">
    <text evidence="2">The sequence shown here is derived from an EMBL/GenBank/DDBJ whole genome shotgun (WGS) entry which is preliminary data.</text>
</comment>
<dbReference type="AlphaFoldDB" id="A0A9P4WG74"/>
<feature type="chain" id="PRO_5040416738" evidence="1">
    <location>
        <begin position="17"/>
        <end position="226"/>
    </location>
</feature>
<dbReference type="Proteomes" id="UP000758155">
    <property type="component" value="Unassembled WGS sequence"/>
</dbReference>
<proteinExistence type="predicted"/>
<dbReference type="OrthoDB" id="4991875at2759"/>
<reference evidence="2" key="1">
    <citation type="submission" date="2019-04" db="EMBL/GenBank/DDBJ databases">
        <title>Sequencing of skin fungus with MAO and IRED activity.</title>
        <authorList>
            <person name="Marsaioli A.J."/>
            <person name="Bonatto J.M.C."/>
            <person name="Reis Junior O."/>
        </authorList>
    </citation>
    <scope>NUCLEOTIDE SEQUENCE</scope>
    <source>
        <strain evidence="2">28M1</strain>
    </source>
</reference>
<evidence type="ECO:0000313" key="3">
    <source>
        <dbReference type="Proteomes" id="UP000758155"/>
    </source>
</evidence>
<feature type="signal peptide" evidence="1">
    <location>
        <begin position="1"/>
        <end position="16"/>
    </location>
</feature>
<keyword evidence="3" id="KW-1185">Reference proteome</keyword>
<protein>
    <submittedName>
        <fullName evidence="2">Uncharacterized protein</fullName>
    </submittedName>
</protein>
<dbReference type="PANTHER" id="PTHR40640:SF1">
    <property type="entry name" value="ANCHORED GLYCOPROTEIN, PUTATIVE (AFU_ORTHOLOGUE AFUA_8G04860)-RELATED"/>
    <property type="match status" value="1"/>
</dbReference>
<gene>
    <name evidence="2" type="ORF">E8E12_001647</name>
</gene>
<sequence>MASALLLASMLGLTAAQTSVVSIPFYILDNQSIEASVISANPSATTMALNCPTGTDANDCGLFPDMTLIYGPSTYHLDMGVGDAGVFTGSEDCTFGATVTCAEFATGSEANFPGSSTTTYEGADIMTIPVTVTSGAEKLGAQASATGSASAGASASGSSASSGSAAIASSASVTRIVGTNSASASGASHTSGAASASATPSTGAAAGNAVVSYGALVGAAAGVFLL</sequence>
<dbReference type="EMBL" id="SWKV01000162">
    <property type="protein sequence ID" value="KAF3031328.1"/>
    <property type="molecule type" value="Genomic_DNA"/>
</dbReference>
<accession>A0A9P4WG74</accession>
<organism evidence="2 3">
    <name type="scientific">Didymella heteroderae</name>
    <dbReference type="NCBI Taxonomy" id="1769908"/>
    <lineage>
        <taxon>Eukaryota</taxon>
        <taxon>Fungi</taxon>
        <taxon>Dikarya</taxon>
        <taxon>Ascomycota</taxon>
        <taxon>Pezizomycotina</taxon>
        <taxon>Dothideomycetes</taxon>
        <taxon>Pleosporomycetidae</taxon>
        <taxon>Pleosporales</taxon>
        <taxon>Pleosporineae</taxon>
        <taxon>Didymellaceae</taxon>
        <taxon>Didymella</taxon>
    </lineage>
</organism>
<evidence type="ECO:0000256" key="1">
    <source>
        <dbReference type="SAM" id="SignalP"/>
    </source>
</evidence>
<keyword evidence="1" id="KW-0732">Signal</keyword>
<evidence type="ECO:0000313" key="2">
    <source>
        <dbReference type="EMBL" id="KAF3031328.1"/>
    </source>
</evidence>
<name>A0A9P4WG74_9PLEO</name>
<dbReference type="PANTHER" id="PTHR40640">
    <property type="entry name" value="ANCHORED GLYCOPROTEIN, PUTATIVE (AFU_ORTHOLOGUE AFUA_8G04860)-RELATED"/>
    <property type="match status" value="1"/>
</dbReference>